<keyword evidence="6" id="KW-1185">Reference proteome</keyword>
<sequence>MKHHYVLDARTATNHFPGIGRYVAHLAHALDRLLTPDEEMTVLYRPNAPARQPVCPHAWQRTTCLPINTSPFTPPQQWQIPSLLHHLRATLYHSPYYLMPYRPQRPTLLTVYDVIPLRYPYYVSWRARLLFRLMKRLAIRTADAIIAISHATARDMQTFFNVDPTRMHVIPLAADRHFRPLPPEKQAEARTRMGLPARYVLYVGSNKPHKNLTRLVRAWATLRPPDTTLIIAGAWLPAYPEPLQLAMHLGLGEQHIRFLGPVEEHDLPALYASALAFVFPSLYEGFGLPVLEAMACGVPVACSNVSSLPEVAGEAALLFDPHDANAIAAALERLLYDTTLRETLAAQGLAQAARFSWEATAQQTVALYRQTANG</sequence>
<dbReference type="OrthoDB" id="9769555at2"/>
<proteinExistence type="predicted"/>
<evidence type="ECO:0000313" key="6">
    <source>
        <dbReference type="Proteomes" id="UP000037784"/>
    </source>
</evidence>
<dbReference type="CDD" id="cd03809">
    <property type="entry name" value="GT4_MtfB-like"/>
    <property type="match status" value="1"/>
</dbReference>
<name>A0A0M8K6P5_9CHLR</name>
<dbReference type="AlphaFoldDB" id="A0A0M8K6P5"/>
<evidence type="ECO:0000313" key="5">
    <source>
        <dbReference type="EMBL" id="KPL89209.1"/>
    </source>
</evidence>
<evidence type="ECO:0000313" key="4">
    <source>
        <dbReference type="EMBL" id="GAP62895.1"/>
    </source>
</evidence>
<evidence type="ECO:0000313" key="7">
    <source>
        <dbReference type="Proteomes" id="UP000050502"/>
    </source>
</evidence>
<evidence type="ECO:0000259" key="2">
    <source>
        <dbReference type="Pfam" id="PF00534"/>
    </source>
</evidence>
<dbReference type="GO" id="GO:0009103">
    <property type="term" value="P:lipopolysaccharide biosynthetic process"/>
    <property type="evidence" value="ECO:0007669"/>
    <property type="project" value="TreeGrafter"/>
</dbReference>
<dbReference type="InParanoid" id="A0A0M8K6P5"/>
<dbReference type="InterPro" id="IPR001296">
    <property type="entry name" value="Glyco_trans_1"/>
</dbReference>
<dbReference type="Pfam" id="PF00534">
    <property type="entry name" value="Glycos_transf_1"/>
    <property type="match status" value="1"/>
</dbReference>
<evidence type="ECO:0008006" key="8">
    <source>
        <dbReference type="Google" id="ProtNLM"/>
    </source>
</evidence>
<gene>
    <name evidence="4" type="ORF">ARMA_1318</name>
    <name evidence="5" type="ORF">SE16_01520</name>
</gene>
<reference evidence="5 7" key="2">
    <citation type="submission" date="2015-07" db="EMBL/GenBank/DDBJ databases">
        <title>Whole genome sequence of Ardenticatena maritima DSM 23922.</title>
        <authorList>
            <person name="Hemp J."/>
            <person name="Ward L.M."/>
            <person name="Pace L.A."/>
            <person name="Fischer W.W."/>
        </authorList>
    </citation>
    <scope>NUCLEOTIDE SEQUENCE [LARGE SCALE GENOMIC DNA]</scope>
    <source>
        <strain evidence="5 7">110S</strain>
    </source>
</reference>
<dbReference type="STRING" id="872965.SE16_01520"/>
<accession>A0A0M8K6P5</accession>
<dbReference type="Proteomes" id="UP000050502">
    <property type="component" value="Unassembled WGS sequence"/>
</dbReference>
<dbReference type="GO" id="GO:0016757">
    <property type="term" value="F:glycosyltransferase activity"/>
    <property type="evidence" value="ECO:0007669"/>
    <property type="project" value="InterPro"/>
</dbReference>
<dbReference type="Gene3D" id="3.40.50.2000">
    <property type="entry name" value="Glycogen Phosphorylase B"/>
    <property type="match status" value="2"/>
</dbReference>
<dbReference type="PANTHER" id="PTHR46401:SF2">
    <property type="entry name" value="GLYCOSYLTRANSFERASE WBBK-RELATED"/>
    <property type="match status" value="1"/>
</dbReference>
<dbReference type="Proteomes" id="UP000037784">
    <property type="component" value="Unassembled WGS sequence"/>
</dbReference>
<keyword evidence="1" id="KW-0808">Transferase</keyword>
<dbReference type="RefSeq" id="WP_054492780.1">
    <property type="nucleotide sequence ID" value="NZ_BBZA01000089.1"/>
</dbReference>
<reference evidence="4 6" key="1">
    <citation type="journal article" date="2015" name="Genome Announc.">
        <title>Draft Genome Sequence of a Heterotrophic Facultative Anaerobic Thermophilic Bacterium, Ardenticatena maritima Strain 110ST.</title>
        <authorList>
            <person name="Kawaichi S."/>
            <person name="Yoshida T."/>
            <person name="Sako Y."/>
            <person name="Nakamura R."/>
        </authorList>
    </citation>
    <scope>NUCLEOTIDE SEQUENCE [LARGE SCALE GENOMIC DNA]</scope>
    <source>
        <strain evidence="4 6">110S</strain>
    </source>
</reference>
<evidence type="ECO:0000259" key="3">
    <source>
        <dbReference type="Pfam" id="PF13439"/>
    </source>
</evidence>
<dbReference type="SUPFAM" id="SSF53756">
    <property type="entry name" value="UDP-Glycosyltransferase/glycogen phosphorylase"/>
    <property type="match status" value="1"/>
</dbReference>
<dbReference type="FunFam" id="3.40.50.2000:FF:000119">
    <property type="entry name" value="Glycosyl transferase group 1"/>
    <property type="match status" value="1"/>
</dbReference>
<feature type="domain" description="Glycosyl transferase family 1" evidence="2">
    <location>
        <begin position="198"/>
        <end position="347"/>
    </location>
</feature>
<dbReference type="EMBL" id="LGKN01000003">
    <property type="protein sequence ID" value="KPL89209.1"/>
    <property type="molecule type" value="Genomic_DNA"/>
</dbReference>
<dbReference type="EMBL" id="BBZA01000089">
    <property type="protein sequence ID" value="GAP62895.1"/>
    <property type="molecule type" value="Genomic_DNA"/>
</dbReference>
<organism evidence="4 6">
    <name type="scientific">Ardenticatena maritima</name>
    <dbReference type="NCBI Taxonomy" id="872965"/>
    <lineage>
        <taxon>Bacteria</taxon>
        <taxon>Bacillati</taxon>
        <taxon>Chloroflexota</taxon>
        <taxon>Ardenticatenia</taxon>
        <taxon>Ardenticatenales</taxon>
        <taxon>Ardenticatenaceae</taxon>
        <taxon>Ardenticatena</taxon>
    </lineage>
</organism>
<reference evidence="6" key="3">
    <citation type="submission" date="2015-08" db="EMBL/GenBank/DDBJ databases">
        <title>Draft Genome Sequence of a Heterotrophic Facultative Anaerobic Bacterium Ardenticatena maritima Strain 110S.</title>
        <authorList>
            <person name="Kawaichi S."/>
            <person name="Yoshida T."/>
            <person name="Sako Y."/>
            <person name="Nakamura R."/>
        </authorList>
    </citation>
    <scope>NUCLEOTIDE SEQUENCE [LARGE SCALE GENOMIC DNA]</scope>
    <source>
        <strain evidence="6">110S</strain>
    </source>
</reference>
<feature type="domain" description="Glycosyltransferase subfamily 4-like N-terminal" evidence="3">
    <location>
        <begin position="18"/>
        <end position="175"/>
    </location>
</feature>
<dbReference type="PANTHER" id="PTHR46401">
    <property type="entry name" value="GLYCOSYLTRANSFERASE WBBK-RELATED"/>
    <property type="match status" value="1"/>
</dbReference>
<comment type="caution">
    <text evidence="4">The sequence shown here is derived from an EMBL/GenBank/DDBJ whole genome shotgun (WGS) entry which is preliminary data.</text>
</comment>
<protein>
    <recommendedName>
        <fullName evidence="8">Glycosyl transferase family 1 domain-containing protein</fullName>
    </recommendedName>
</protein>
<evidence type="ECO:0000256" key="1">
    <source>
        <dbReference type="ARBA" id="ARBA00022679"/>
    </source>
</evidence>
<dbReference type="Pfam" id="PF13439">
    <property type="entry name" value="Glyco_transf_4"/>
    <property type="match status" value="1"/>
</dbReference>
<dbReference type="InterPro" id="IPR028098">
    <property type="entry name" value="Glyco_trans_4-like_N"/>
</dbReference>